<comment type="caution">
    <text evidence="1">The sequence shown here is derived from an EMBL/GenBank/DDBJ whole genome shotgun (WGS) entry which is preliminary data.</text>
</comment>
<protein>
    <recommendedName>
        <fullName evidence="3">Protein kinase domain-containing protein</fullName>
    </recommendedName>
</protein>
<sequence>MQKVWFQLVDVDGNDLSSAFYVKIENDEDIVGFLKDVKKDYTNKLTHVDAGDLIVYANRATFNTDALIVVVPMQAQQNMERDAKKQKVEETPDIWMKVLADERVDILPLDREALQLHLERELREKIPIAEKDAIQMKTHSVPNVVVLKSSDLKKKHVVLAPVGLIAPPTDVKQLVTALHDILTALVALHKLGLMHRDLRYAVL</sequence>
<dbReference type="AlphaFoldDB" id="A0A8J4W2F2"/>
<organism evidence="1 2">
    <name type="scientific">Phytophthora kernoviae 00238/432</name>
    <dbReference type="NCBI Taxonomy" id="1284355"/>
    <lineage>
        <taxon>Eukaryota</taxon>
        <taxon>Sar</taxon>
        <taxon>Stramenopiles</taxon>
        <taxon>Oomycota</taxon>
        <taxon>Peronosporomycetes</taxon>
        <taxon>Peronosporales</taxon>
        <taxon>Peronosporaceae</taxon>
        <taxon>Phytophthora</taxon>
    </lineage>
</organism>
<dbReference type="EMBL" id="AOFI03000445">
    <property type="protein sequence ID" value="KAF4317045.1"/>
    <property type="molecule type" value="Genomic_DNA"/>
</dbReference>
<evidence type="ECO:0008006" key="3">
    <source>
        <dbReference type="Google" id="ProtNLM"/>
    </source>
</evidence>
<proteinExistence type="predicted"/>
<dbReference type="SUPFAM" id="SSF56112">
    <property type="entry name" value="Protein kinase-like (PK-like)"/>
    <property type="match status" value="1"/>
</dbReference>
<evidence type="ECO:0000313" key="2">
    <source>
        <dbReference type="Proteomes" id="UP000702964"/>
    </source>
</evidence>
<reference evidence="1" key="1">
    <citation type="journal article" date="2015" name="Genom Data">
        <title>Draft genome sequences of Phytophthora kernoviae and Phytophthora ramorum lineage EU2 from Scotland.</title>
        <authorList>
            <person name="Sambles C."/>
            <person name="Schlenzig A."/>
            <person name="O'Neill P."/>
            <person name="Grant M."/>
            <person name="Studholme D.J."/>
        </authorList>
    </citation>
    <scope>NUCLEOTIDE SEQUENCE</scope>
    <source>
        <strain evidence="1">00238/432</strain>
    </source>
</reference>
<dbReference type="Proteomes" id="UP000702964">
    <property type="component" value="Unassembled WGS sequence"/>
</dbReference>
<accession>A0A8J4W2F2</accession>
<evidence type="ECO:0000313" key="1">
    <source>
        <dbReference type="EMBL" id="KAF4317045.1"/>
    </source>
</evidence>
<gene>
    <name evidence="1" type="ORF">G195_009395</name>
</gene>
<dbReference type="InterPro" id="IPR011009">
    <property type="entry name" value="Kinase-like_dom_sf"/>
</dbReference>
<reference evidence="1" key="2">
    <citation type="submission" date="2020-02" db="EMBL/GenBank/DDBJ databases">
        <authorList>
            <person name="Studholme D.J."/>
        </authorList>
    </citation>
    <scope>NUCLEOTIDE SEQUENCE</scope>
    <source>
        <strain evidence="1">00238/432</strain>
    </source>
</reference>
<name>A0A8J4W2F2_9STRA</name>